<feature type="domain" description="AlgX/AlgJ SGNH hydrolase-like" evidence="7">
    <location>
        <begin position="100"/>
        <end position="304"/>
    </location>
</feature>
<keyword evidence="4" id="KW-0732">Signal</keyword>
<evidence type="ECO:0000259" key="7">
    <source>
        <dbReference type="Pfam" id="PF16822"/>
    </source>
</evidence>
<comment type="subcellular location">
    <subcellularLocation>
        <location evidence="1">Periplasm</location>
    </subcellularLocation>
</comment>
<gene>
    <name evidence="8" type="ORF">I2I05_16555</name>
</gene>
<evidence type="ECO:0000256" key="6">
    <source>
        <dbReference type="ARBA" id="ARBA00022841"/>
    </source>
</evidence>
<dbReference type="Pfam" id="PF16822">
    <property type="entry name" value="ALGX"/>
    <property type="match status" value="1"/>
</dbReference>
<keyword evidence="5" id="KW-0574">Periplasm</keyword>
<accession>A0ABS0IMI6</accession>
<evidence type="ECO:0000256" key="5">
    <source>
        <dbReference type="ARBA" id="ARBA00022764"/>
    </source>
</evidence>
<organism evidence="8 9">
    <name type="scientific">Hymenobacter jeongseonensis</name>
    <dbReference type="NCBI Taxonomy" id="2791027"/>
    <lineage>
        <taxon>Bacteria</taxon>
        <taxon>Pseudomonadati</taxon>
        <taxon>Bacteroidota</taxon>
        <taxon>Cytophagia</taxon>
        <taxon>Cytophagales</taxon>
        <taxon>Hymenobacteraceae</taxon>
        <taxon>Hymenobacter</taxon>
    </lineage>
</organism>
<evidence type="ECO:0000256" key="3">
    <source>
        <dbReference type="ARBA" id="ARBA00022679"/>
    </source>
</evidence>
<keyword evidence="9" id="KW-1185">Reference proteome</keyword>
<keyword evidence="3" id="KW-0808">Transferase</keyword>
<comment type="pathway">
    <text evidence="2">Glycan biosynthesis; alginate biosynthesis.</text>
</comment>
<sequence length="438" mass="50133">MSANIPYKGKHALLVALLLMLLLPAVQAKFKVVKMDALGGYTASTAPHPELDWAGLQNNSYQTDLEHYLEARVGFREWFIRLRNQFSYTFLNVARANRVLVGRDNVLYEERPVLTYLGQDLMADSVVQHHVRRFRAVQDTLARRGKLLVFVVAPSKASFMPEYLPSYYRQQKPGKSNYQAYSAALRAAGVNFLDLSQAFRAWKDTTSHPLFPRGGIHWSSYGAKLAGDTLLCYVEKLYGHELRDFRLVPGDITREPRESDNDIAKAMNLMWPAAAYPMAYPTAVAQPLKPGQRQPNLLLIGDSFCWPIMYPFINEAFDNKQSRFWYYNTEVSWPDEHPEGRAVGALDRKQQYLSRDIIMILFTEYNMIHLDGGFSDDAYNIFTPYTRADSARIKAFETRIAAIPDLADKWWSKSAETGLSLQQLIHRQAVAQYDSIRH</sequence>
<evidence type="ECO:0000256" key="1">
    <source>
        <dbReference type="ARBA" id="ARBA00004418"/>
    </source>
</evidence>
<comment type="caution">
    <text evidence="8">The sequence shown here is derived from an EMBL/GenBank/DDBJ whole genome shotgun (WGS) entry which is preliminary data.</text>
</comment>
<dbReference type="InterPro" id="IPR031811">
    <property type="entry name" value="ALGX/ALGJ_SGNH-like"/>
</dbReference>
<reference evidence="8 9" key="1">
    <citation type="submission" date="2020-11" db="EMBL/GenBank/DDBJ databases">
        <authorList>
            <person name="Kim M.K."/>
        </authorList>
    </citation>
    <scope>NUCLEOTIDE SEQUENCE [LARGE SCALE GENOMIC DNA]</scope>
    <source>
        <strain evidence="8 9">BT683</strain>
    </source>
</reference>
<dbReference type="Proteomes" id="UP000597617">
    <property type="component" value="Unassembled WGS sequence"/>
</dbReference>
<keyword evidence="6" id="KW-0016">Alginate biosynthesis</keyword>
<evidence type="ECO:0000256" key="4">
    <source>
        <dbReference type="ARBA" id="ARBA00022729"/>
    </source>
</evidence>
<proteinExistence type="predicted"/>
<protein>
    <recommendedName>
        <fullName evidence="7">AlgX/AlgJ SGNH hydrolase-like domain-containing protein</fullName>
    </recommendedName>
</protein>
<evidence type="ECO:0000256" key="2">
    <source>
        <dbReference type="ARBA" id="ARBA00005182"/>
    </source>
</evidence>
<dbReference type="RefSeq" id="WP_196283373.1">
    <property type="nucleotide sequence ID" value="NZ_JADQDQ010000009.1"/>
</dbReference>
<evidence type="ECO:0000313" key="9">
    <source>
        <dbReference type="Proteomes" id="UP000597617"/>
    </source>
</evidence>
<evidence type="ECO:0000313" key="8">
    <source>
        <dbReference type="EMBL" id="MBF9239015.1"/>
    </source>
</evidence>
<name>A0ABS0IMI6_9BACT</name>
<dbReference type="EMBL" id="JADQDQ010000009">
    <property type="protein sequence ID" value="MBF9239015.1"/>
    <property type="molecule type" value="Genomic_DNA"/>
</dbReference>